<dbReference type="PANTHER" id="PTHR33048">
    <property type="entry name" value="PTH11-LIKE INTEGRAL MEMBRANE PROTEIN (AFU_ORTHOLOGUE AFUA_5G11245)"/>
    <property type="match status" value="1"/>
</dbReference>
<organism evidence="9 10">
    <name type="scientific">Cryoendolithus antarcticus</name>
    <dbReference type="NCBI Taxonomy" id="1507870"/>
    <lineage>
        <taxon>Eukaryota</taxon>
        <taxon>Fungi</taxon>
        <taxon>Dikarya</taxon>
        <taxon>Ascomycota</taxon>
        <taxon>Pezizomycotina</taxon>
        <taxon>Dothideomycetes</taxon>
        <taxon>Dothideomycetidae</taxon>
        <taxon>Cladosporiales</taxon>
        <taxon>Cladosporiaceae</taxon>
        <taxon>Cryoendolithus</taxon>
    </lineage>
</organism>
<evidence type="ECO:0000259" key="8">
    <source>
        <dbReference type="Pfam" id="PF20684"/>
    </source>
</evidence>
<evidence type="ECO:0000313" key="10">
    <source>
        <dbReference type="Proteomes" id="UP000192596"/>
    </source>
</evidence>
<evidence type="ECO:0000256" key="6">
    <source>
        <dbReference type="SAM" id="MobiDB-lite"/>
    </source>
</evidence>
<comment type="subcellular location">
    <subcellularLocation>
        <location evidence="1">Membrane</location>
        <topology evidence="1">Multi-pass membrane protein</topology>
    </subcellularLocation>
</comment>
<feature type="transmembrane region" description="Helical" evidence="7">
    <location>
        <begin position="141"/>
        <end position="163"/>
    </location>
</feature>
<feature type="transmembrane region" description="Helical" evidence="7">
    <location>
        <begin position="60"/>
        <end position="81"/>
    </location>
</feature>
<feature type="compositionally biased region" description="Polar residues" evidence="6">
    <location>
        <begin position="370"/>
        <end position="380"/>
    </location>
</feature>
<feature type="transmembrane region" description="Helical" evidence="7">
    <location>
        <begin position="190"/>
        <end position="212"/>
    </location>
</feature>
<keyword evidence="10" id="KW-1185">Reference proteome</keyword>
<feature type="region of interest" description="Disordered" evidence="6">
    <location>
        <begin position="340"/>
        <end position="440"/>
    </location>
</feature>
<dbReference type="OrthoDB" id="4525788at2759"/>
<evidence type="ECO:0000256" key="2">
    <source>
        <dbReference type="ARBA" id="ARBA00022692"/>
    </source>
</evidence>
<name>A0A1V8TB68_9PEZI</name>
<reference evidence="10" key="1">
    <citation type="submission" date="2017-03" db="EMBL/GenBank/DDBJ databases">
        <title>Genomes of endolithic fungi from Antarctica.</title>
        <authorList>
            <person name="Coleine C."/>
            <person name="Masonjones S."/>
            <person name="Stajich J.E."/>
        </authorList>
    </citation>
    <scope>NUCLEOTIDE SEQUENCE [LARGE SCALE GENOMIC DNA]</scope>
    <source>
        <strain evidence="10">CCFEE 5527</strain>
    </source>
</reference>
<evidence type="ECO:0000256" key="1">
    <source>
        <dbReference type="ARBA" id="ARBA00004141"/>
    </source>
</evidence>
<feature type="transmembrane region" description="Helical" evidence="7">
    <location>
        <begin position="101"/>
        <end position="129"/>
    </location>
</feature>
<evidence type="ECO:0000256" key="3">
    <source>
        <dbReference type="ARBA" id="ARBA00022989"/>
    </source>
</evidence>
<accession>A0A1V8TB68</accession>
<sequence>MREIPLDVALSWPTPNYNNPETRGGALLITNITLIILVTLAVFARVWGRIVIKKYYGIDDTMILLAWACTVGMTAIVLLANRKYGWNRHVWDVEFSMIQNANIIAFVAKLMYLFATGFTRLSLLCLYYRLVRDVHMKWYRWTLHASLAFVIGFWISMSLLAIFDCYPVEVYWLFPATVKGHCGNEGNTTLIAGILSCVADLLCTCLPIPVVMRLQMPLRQRLGVCFLLCLGFIVTIAGIVRTFFIYKSLIATYDETWFTYPLWIAAAVEVDLAVLCACAPALKSVIWNPFIHRVRKVSVRMNNSGKSSQHLDSVTIDEPFRRPESSDKLVQIALRDLDSVERGSESPTSDGPRTGRLASSERDAEHRTWASPSNRSSWPVSGSERRAAKLEIHKETSFKVSNTPKKDLPSVPAAKEALRAKSRPLIPGRWRPDGTREEDI</sequence>
<feature type="compositionally biased region" description="Basic and acidic residues" evidence="6">
    <location>
        <begin position="383"/>
        <end position="397"/>
    </location>
</feature>
<feature type="transmembrane region" description="Helical" evidence="7">
    <location>
        <begin position="258"/>
        <end position="282"/>
    </location>
</feature>
<keyword evidence="4 7" id="KW-0472">Membrane</keyword>
<dbReference type="InterPro" id="IPR049326">
    <property type="entry name" value="Rhodopsin_dom_fungi"/>
</dbReference>
<comment type="similarity">
    <text evidence="5">Belongs to the SAT4 family.</text>
</comment>
<dbReference type="Proteomes" id="UP000192596">
    <property type="component" value="Unassembled WGS sequence"/>
</dbReference>
<dbReference type="AlphaFoldDB" id="A0A1V8TB68"/>
<evidence type="ECO:0000256" key="4">
    <source>
        <dbReference type="ARBA" id="ARBA00023136"/>
    </source>
</evidence>
<evidence type="ECO:0000313" key="9">
    <source>
        <dbReference type="EMBL" id="OQO08610.1"/>
    </source>
</evidence>
<feature type="compositionally biased region" description="Basic and acidic residues" evidence="6">
    <location>
        <begin position="359"/>
        <end position="368"/>
    </location>
</feature>
<proteinExistence type="inferred from homology"/>
<evidence type="ECO:0000256" key="7">
    <source>
        <dbReference type="SAM" id="Phobius"/>
    </source>
</evidence>
<dbReference type="InterPro" id="IPR052337">
    <property type="entry name" value="SAT4-like"/>
</dbReference>
<keyword evidence="2 7" id="KW-0812">Transmembrane</keyword>
<dbReference type="PANTHER" id="PTHR33048:SF129">
    <property type="entry name" value="INTEGRAL MEMBRANE PROTEIN-RELATED"/>
    <property type="match status" value="1"/>
</dbReference>
<feature type="transmembrane region" description="Helical" evidence="7">
    <location>
        <begin position="224"/>
        <end position="246"/>
    </location>
</feature>
<dbReference type="Pfam" id="PF20684">
    <property type="entry name" value="Fung_rhodopsin"/>
    <property type="match status" value="1"/>
</dbReference>
<feature type="compositionally biased region" description="Basic and acidic residues" evidence="6">
    <location>
        <begin position="430"/>
        <end position="440"/>
    </location>
</feature>
<evidence type="ECO:0000256" key="5">
    <source>
        <dbReference type="ARBA" id="ARBA00038359"/>
    </source>
</evidence>
<feature type="transmembrane region" description="Helical" evidence="7">
    <location>
        <begin position="26"/>
        <end position="48"/>
    </location>
</feature>
<protein>
    <recommendedName>
        <fullName evidence="8">Rhodopsin domain-containing protein</fullName>
    </recommendedName>
</protein>
<feature type="domain" description="Rhodopsin" evidence="8">
    <location>
        <begin position="44"/>
        <end position="286"/>
    </location>
</feature>
<comment type="caution">
    <text evidence="9">The sequence shown here is derived from an EMBL/GenBank/DDBJ whole genome shotgun (WGS) entry which is preliminary data.</text>
</comment>
<gene>
    <name evidence="9" type="ORF">B0A48_06480</name>
</gene>
<dbReference type="EMBL" id="NAJO01000012">
    <property type="protein sequence ID" value="OQO08610.1"/>
    <property type="molecule type" value="Genomic_DNA"/>
</dbReference>
<keyword evidence="3 7" id="KW-1133">Transmembrane helix</keyword>
<dbReference type="STRING" id="1507870.A0A1V8TB68"/>
<dbReference type="GO" id="GO:0016020">
    <property type="term" value="C:membrane"/>
    <property type="evidence" value="ECO:0007669"/>
    <property type="project" value="UniProtKB-SubCell"/>
</dbReference>
<dbReference type="InParanoid" id="A0A1V8TB68"/>